<dbReference type="InterPro" id="IPR036962">
    <property type="entry name" value="Glyco_hydro_3_N_sf"/>
</dbReference>
<dbReference type="SUPFAM" id="SSF52279">
    <property type="entry name" value="Beta-D-glucan exohydrolase, C-terminal domain"/>
    <property type="match status" value="1"/>
</dbReference>
<dbReference type="CDD" id="cd02110">
    <property type="entry name" value="SO_family_Moco_dimer"/>
    <property type="match status" value="1"/>
</dbReference>
<feature type="transmembrane region" description="Helical" evidence="20">
    <location>
        <begin position="944"/>
        <end position="966"/>
    </location>
</feature>
<evidence type="ECO:0000256" key="10">
    <source>
        <dbReference type="ARBA" id="ARBA00022723"/>
    </source>
</evidence>
<dbReference type="InterPro" id="IPR036374">
    <property type="entry name" value="OxRdtase_Mopterin-bd_sf"/>
</dbReference>
<dbReference type="InterPro" id="IPR001764">
    <property type="entry name" value="Glyco_hydro_3_N"/>
</dbReference>
<evidence type="ECO:0000256" key="19">
    <source>
        <dbReference type="RuleBase" id="RU361161"/>
    </source>
</evidence>
<dbReference type="VEuPathDB" id="FungiDB:yc1106_05316"/>
<evidence type="ECO:0000256" key="12">
    <source>
        <dbReference type="ARBA" id="ARBA00022989"/>
    </source>
</evidence>
<dbReference type="GO" id="GO:0000272">
    <property type="term" value="P:polysaccharide catabolic process"/>
    <property type="evidence" value="ECO:0007669"/>
    <property type="project" value="UniProtKB-KW"/>
</dbReference>
<keyword evidence="12 20" id="KW-1133">Transmembrane helix</keyword>
<feature type="transmembrane region" description="Helical" evidence="20">
    <location>
        <begin position="914"/>
        <end position="932"/>
    </location>
</feature>
<keyword evidence="17 19" id="KW-0326">Glycosidase</keyword>
<dbReference type="InterPro" id="IPR026891">
    <property type="entry name" value="Fn3-like"/>
</dbReference>
<comment type="catalytic activity">
    <reaction evidence="1 19">
        <text>Hydrolysis of terminal, non-reducing beta-D-glucosyl residues with release of beta-D-glucose.</text>
        <dbReference type="EC" id="3.2.1.21"/>
    </reaction>
</comment>
<comment type="similarity">
    <text evidence="5 19">Belongs to the glycosyl hydrolase 3 family.</text>
</comment>
<comment type="similarity">
    <text evidence="6">Belongs to the Ca(2+):cation antiporter (CaCA) (TC 2.A.19) family.</text>
</comment>
<reference evidence="22" key="1">
    <citation type="submission" date="2021-12" db="EMBL/GenBank/DDBJ databases">
        <title>Curvularia clavata genome.</title>
        <authorList>
            <person name="Cao Y."/>
        </authorList>
    </citation>
    <scope>NUCLEOTIDE SEQUENCE</scope>
    <source>
        <strain evidence="22">Yc1106</strain>
    </source>
</reference>
<dbReference type="Proteomes" id="UP001056012">
    <property type="component" value="Chromosome 4"/>
</dbReference>
<dbReference type="GO" id="GO:0030151">
    <property type="term" value="F:molybdenum ion binding"/>
    <property type="evidence" value="ECO:0007669"/>
    <property type="project" value="InterPro"/>
</dbReference>
<keyword evidence="11 19" id="KW-0378">Hydrolase</keyword>
<evidence type="ECO:0000256" key="15">
    <source>
        <dbReference type="ARBA" id="ARBA00023180"/>
    </source>
</evidence>
<evidence type="ECO:0000256" key="9">
    <source>
        <dbReference type="ARBA" id="ARBA00022692"/>
    </source>
</evidence>
<evidence type="ECO:0000256" key="17">
    <source>
        <dbReference type="ARBA" id="ARBA00023295"/>
    </source>
</evidence>
<dbReference type="InterPro" id="IPR014756">
    <property type="entry name" value="Ig_E-set"/>
</dbReference>
<dbReference type="EC" id="3.2.1.21" evidence="7 19"/>
<dbReference type="InterPro" id="IPR037524">
    <property type="entry name" value="PA14/GLEYA"/>
</dbReference>
<dbReference type="PRINTS" id="PR00133">
    <property type="entry name" value="GLHYDRLASE3"/>
</dbReference>
<dbReference type="InterPro" id="IPR000572">
    <property type="entry name" value="OxRdtase_Mopterin-bd_dom"/>
</dbReference>
<dbReference type="Gene3D" id="3.90.420.10">
    <property type="entry name" value="Oxidoreductase, molybdopterin-binding domain"/>
    <property type="match status" value="1"/>
</dbReference>
<protein>
    <recommendedName>
        <fullName evidence="7 19">beta-glucosidase</fullName>
        <ecNumber evidence="7 19">3.2.1.21</ecNumber>
    </recommendedName>
</protein>
<dbReference type="Gene3D" id="1.20.1420.30">
    <property type="entry name" value="NCX, central ion-binding region"/>
    <property type="match status" value="1"/>
</dbReference>
<dbReference type="PROSITE" id="PS00775">
    <property type="entry name" value="GLYCOSYL_HYDROL_F3"/>
    <property type="match status" value="1"/>
</dbReference>
<name>A0A9Q8Z7W0_CURCL</name>
<dbReference type="FunFam" id="3.90.420.10:FF:000002">
    <property type="entry name" value="sulfite oxidase, mitochondrial"/>
    <property type="match status" value="1"/>
</dbReference>
<feature type="transmembrane region" description="Helical" evidence="20">
    <location>
        <begin position="978"/>
        <end position="999"/>
    </location>
</feature>
<dbReference type="Gene3D" id="2.60.40.10">
    <property type="entry name" value="Immunoglobulins"/>
    <property type="match status" value="1"/>
</dbReference>
<dbReference type="Pfam" id="PF01699">
    <property type="entry name" value="Na_Ca_ex"/>
    <property type="match status" value="1"/>
</dbReference>
<dbReference type="SUPFAM" id="SSF56524">
    <property type="entry name" value="Oxidoreductase molybdopterin-binding domain"/>
    <property type="match status" value="1"/>
</dbReference>
<keyword evidence="8" id="KW-0500">Molybdenum</keyword>
<dbReference type="InterPro" id="IPR017853">
    <property type="entry name" value="GH"/>
</dbReference>
<dbReference type="GO" id="GO:0016020">
    <property type="term" value="C:membrane"/>
    <property type="evidence" value="ECO:0007669"/>
    <property type="project" value="UniProtKB-SubCell"/>
</dbReference>
<dbReference type="GO" id="GO:0016491">
    <property type="term" value="F:oxidoreductase activity"/>
    <property type="evidence" value="ECO:0007669"/>
    <property type="project" value="UniProtKB-KW"/>
</dbReference>
<gene>
    <name evidence="22" type="ORF">yc1106_05316</name>
</gene>
<evidence type="ECO:0000256" key="14">
    <source>
        <dbReference type="ARBA" id="ARBA00023136"/>
    </source>
</evidence>
<keyword evidence="23" id="KW-1185">Reference proteome</keyword>
<keyword evidence="13" id="KW-0560">Oxidoreductase</keyword>
<dbReference type="Gene3D" id="2.60.120.260">
    <property type="entry name" value="Galactose-binding domain-like"/>
    <property type="match status" value="1"/>
</dbReference>
<dbReference type="EMBL" id="CP089277">
    <property type="protein sequence ID" value="USP78042.1"/>
    <property type="molecule type" value="Genomic_DNA"/>
</dbReference>
<evidence type="ECO:0000256" key="5">
    <source>
        <dbReference type="ARBA" id="ARBA00005336"/>
    </source>
</evidence>
<evidence type="ECO:0000256" key="18">
    <source>
        <dbReference type="ARBA" id="ARBA00023326"/>
    </source>
</evidence>
<evidence type="ECO:0000259" key="21">
    <source>
        <dbReference type="PROSITE" id="PS51820"/>
    </source>
</evidence>
<keyword evidence="15" id="KW-0325">Glycoprotein</keyword>
<evidence type="ECO:0000256" key="16">
    <source>
        <dbReference type="ARBA" id="ARBA00023277"/>
    </source>
</evidence>
<evidence type="ECO:0000313" key="23">
    <source>
        <dbReference type="Proteomes" id="UP001056012"/>
    </source>
</evidence>
<accession>A0A9Q8Z7W0</accession>
<evidence type="ECO:0000256" key="3">
    <source>
        <dbReference type="ARBA" id="ARBA00004141"/>
    </source>
</evidence>
<keyword evidence="10" id="KW-0479">Metal-binding</keyword>
<dbReference type="InterPro" id="IPR008335">
    <property type="entry name" value="Mopterin_OxRdtase_euk"/>
</dbReference>
<evidence type="ECO:0000256" key="7">
    <source>
        <dbReference type="ARBA" id="ARBA00012744"/>
    </source>
</evidence>
<evidence type="ECO:0000256" key="4">
    <source>
        <dbReference type="ARBA" id="ARBA00004987"/>
    </source>
</evidence>
<sequence length="1697" mass="188482">MSQSSNYFASLLPELTLEEKVTLLSGRDFSTAAGVTRLGIPPLRVADSTCGIRPSGLEAALTTASFPNTTCYASTWDSELLGRLGEELAQQARLKSAQVVLGPTINIHRDPRAGRNFECFSEDPLISGILSSAIVNGIQRGGVGACPKHFVANDAETLRHFYNVKEKVDGRTLREIYLAAWQYMLRNCNPEGVMSAYNKVDGTFCSEHAQLYQNVLRGDWGYKGIVMSDWFAVHDTVAPIKAGLDLEMPFPVFRGQRLIEKVKAGEVSGAEIDARALKMLELRDRTRACHGSEPERSVISQATGDLAREIACSGMVLLKNENSTLPAPSSNTVALIGEFAKDPVCTGGGSASCIPQYRHSPLDVFREYFTHVNFAQGVQTRRIIPVISKRQTRAKNGMPGVDIAYYNDNTPKEPVISQLGEEGRVWMLGEFKPGLKVPGSHIRLSTTLIPATTGHHTLAVRCTGSFTLTVDGKEVSSGPAIPITTEQFIFNHILLEVRTQVSMQAQTEYKIELIMQGPEKLSIGEPTPYAAALCFEEAYSESEAIQKAVTIARNSDMSVIYAGRNDQYESEGFDLESIELPANQTRMIRAVAAASRKTVLVLHAGNPIDVSEVIDDVDAVLLAHFPGQEGAHAAAELLTGRVAPSGKLATTWFKTLSDAPSAAHFPPRKHEDGSVTVEYAEGVGLGYRAAGLKDKVRFPFGYGLTYTSFVYQEIEVSVDGGPQDPELTCVVSIKNGGEVAAKDVVQVYIVPPSNTIPWRPDMELKGFTKTRLLAPGEEITAIVKIRLDMACSYWDETERAWRIEPGTYGVVRVQGYFRQPWFSLRLFTTSTPVHFNINYTSLGPPFLVFTMKGTRRSALIRAVLLKLEEPKADNLKLGTFRGDVRHILYRYTNLFFVFVIVGFIMNYTHQEPSLIFSMNMLAIFPSSVLTGVGLKSIKKRYGEVIHAVLYMTFGNAVNLITSIILLRKRQIQLLQTSLVGGILSNMHLMLGLGFLAGGARAREHSYNETVAQIYGSLLTLAVTGLVLPTASQLLAKPVPGGILNQSRSISIVFVVVYFGLLFFELRTHSALMAPVEYLDEDGEDRNLSPALGAFTAVTIITVSTTLVGLNTYFAANSLEGLLDQTGLTISFVEPKTPMGTTNRPDEWKIEQGLSGAVLPVLDMTGPETLHIPPQVFGELTKDEEAIKAVGDRDKLFTREKKGWVGFVEWENYPDKKLAAHKILTAQTFPPNPEFQLGPIPGTNPVLPGTHWKMWHHAVGGELTQIPDDSWNTVLKEKHPDMLHLLQFPYNGEPPKRLVTAQEITPNSLHFVRNHGGIPIIDKEDYNFMIDGLVKTPRSFTLDDLMDQTKFPRIEKVVTIQCSGTRRIEQILKYPGQGDEVPQAPWAEGAISTARYVGVSLKKVIKACGGLIDGGKHLEFYGADTYFKDDKVMNYLVSVPWSKVKANEVLLAWEMNGEPLPRIHGYPLRLVVLGYIGARSVKWLYRIKAIEKPSRAPVQSQEYLYFPQQVGKHNLKLTDGIQIQEMPVSSAIMSPWNKQVVIHNGKIRCKGWAYSGGGRWPERIELSADGGFNWYTVPTENMSKKRKWTWRTYEFDLPCDVEGWIEIVCRCWDNALNTQPPDVRTAWNWGLHVTSSCHRISVYSVNKSRPLTKVRLEEFDKAKIPLAPITVPLPFPSQTWDEYEKYWDDHDPRDADEF</sequence>
<dbReference type="GO" id="GO:0008422">
    <property type="term" value="F:beta-glucosidase activity"/>
    <property type="evidence" value="ECO:0007669"/>
    <property type="project" value="UniProtKB-EC"/>
</dbReference>
<keyword evidence="9 20" id="KW-0812">Transmembrane</keyword>
<dbReference type="InterPro" id="IPR004837">
    <property type="entry name" value="NaCa_Exmemb"/>
</dbReference>
<dbReference type="InterPro" id="IPR044880">
    <property type="entry name" value="NCX_ion-bd_dom_sf"/>
</dbReference>
<dbReference type="Pfam" id="PF03404">
    <property type="entry name" value="Mo-co_dimer"/>
    <property type="match status" value="1"/>
</dbReference>
<keyword evidence="14 20" id="KW-0472">Membrane</keyword>
<dbReference type="Pfam" id="PF00933">
    <property type="entry name" value="Glyco_hydro_3"/>
    <property type="match status" value="1"/>
</dbReference>
<evidence type="ECO:0000256" key="2">
    <source>
        <dbReference type="ARBA" id="ARBA00001924"/>
    </source>
</evidence>
<dbReference type="PANTHER" id="PTHR42715">
    <property type="entry name" value="BETA-GLUCOSIDASE"/>
    <property type="match status" value="1"/>
</dbReference>
<feature type="transmembrane region" description="Helical" evidence="20">
    <location>
        <begin position="1011"/>
        <end position="1035"/>
    </location>
</feature>
<evidence type="ECO:0000256" key="1">
    <source>
        <dbReference type="ARBA" id="ARBA00000448"/>
    </source>
</evidence>
<keyword evidence="18 19" id="KW-0624">Polysaccharide degradation</keyword>
<evidence type="ECO:0000256" key="8">
    <source>
        <dbReference type="ARBA" id="ARBA00022505"/>
    </source>
</evidence>
<keyword evidence="16 19" id="KW-0119">Carbohydrate metabolism</keyword>
<dbReference type="Pfam" id="PF00174">
    <property type="entry name" value="Oxidored_molyb"/>
    <property type="match status" value="1"/>
</dbReference>
<evidence type="ECO:0000256" key="11">
    <source>
        <dbReference type="ARBA" id="ARBA00022801"/>
    </source>
</evidence>
<evidence type="ECO:0000313" key="22">
    <source>
        <dbReference type="EMBL" id="USP78042.1"/>
    </source>
</evidence>
<dbReference type="SMART" id="SM01217">
    <property type="entry name" value="Fn3_like"/>
    <property type="match status" value="1"/>
</dbReference>
<evidence type="ECO:0000256" key="13">
    <source>
        <dbReference type="ARBA" id="ARBA00023002"/>
    </source>
</evidence>
<dbReference type="InterPro" id="IPR005066">
    <property type="entry name" value="MoCF_OxRdtse_dimer"/>
</dbReference>
<evidence type="ECO:0000256" key="6">
    <source>
        <dbReference type="ARBA" id="ARBA00008170"/>
    </source>
</evidence>
<dbReference type="PANTHER" id="PTHR42715:SF10">
    <property type="entry name" value="BETA-GLUCOSIDASE"/>
    <property type="match status" value="1"/>
</dbReference>
<dbReference type="SUPFAM" id="SSF81296">
    <property type="entry name" value="E set domains"/>
    <property type="match status" value="1"/>
</dbReference>
<comment type="pathway">
    <text evidence="4 19">Glycan metabolism; cellulose degradation.</text>
</comment>
<feature type="transmembrane region" description="Helical" evidence="20">
    <location>
        <begin position="1087"/>
        <end position="1109"/>
    </location>
</feature>
<dbReference type="PROSITE" id="PS51820">
    <property type="entry name" value="PA14"/>
    <property type="match status" value="1"/>
</dbReference>
<dbReference type="InterPro" id="IPR050288">
    <property type="entry name" value="Cellulose_deg_GH3"/>
</dbReference>
<comment type="subcellular location">
    <subcellularLocation>
        <location evidence="3">Membrane</location>
        <topology evidence="3">Multi-pass membrane protein</topology>
    </subcellularLocation>
</comment>
<feature type="domain" description="PA14" evidence="21">
    <location>
        <begin position="396"/>
        <end position="549"/>
    </location>
</feature>
<dbReference type="InterPro" id="IPR019800">
    <property type="entry name" value="Glyco_hydro_3_AS"/>
</dbReference>
<dbReference type="Gene3D" id="3.20.20.300">
    <property type="entry name" value="Glycoside hydrolase, family 3, N-terminal domain"/>
    <property type="match status" value="1"/>
</dbReference>
<dbReference type="PRINTS" id="PR00407">
    <property type="entry name" value="EUMOPTERIN"/>
</dbReference>
<proteinExistence type="inferred from homology"/>
<dbReference type="GO" id="GO:0055085">
    <property type="term" value="P:transmembrane transport"/>
    <property type="evidence" value="ECO:0007669"/>
    <property type="project" value="InterPro"/>
</dbReference>
<comment type="cofactor">
    <cofactor evidence="2">
        <name>Mo-molybdopterin</name>
        <dbReference type="ChEBI" id="CHEBI:71302"/>
    </cofactor>
</comment>
<dbReference type="Gene3D" id="2.60.40.650">
    <property type="match status" value="1"/>
</dbReference>
<dbReference type="SUPFAM" id="SSF51445">
    <property type="entry name" value="(Trans)glycosidases"/>
    <property type="match status" value="1"/>
</dbReference>
<dbReference type="OrthoDB" id="10036721at2759"/>
<dbReference type="Gene3D" id="3.40.50.1700">
    <property type="entry name" value="Glycoside hydrolase family 3 C-terminal domain"/>
    <property type="match status" value="1"/>
</dbReference>
<feature type="transmembrane region" description="Helical" evidence="20">
    <location>
        <begin position="888"/>
        <end position="907"/>
    </location>
</feature>
<dbReference type="InterPro" id="IPR036881">
    <property type="entry name" value="Glyco_hydro_3_C_sf"/>
</dbReference>
<dbReference type="Pfam" id="PF14310">
    <property type="entry name" value="Fn3-like"/>
    <property type="match status" value="1"/>
</dbReference>
<dbReference type="InterPro" id="IPR013783">
    <property type="entry name" value="Ig-like_fold"/>
</dbReference>
<dbReference type="InterPro" id="IPR002772">
    <property type="entry name" value="Glyco_hydro_3_C"/>
</dbReference>
<evidence type="ECO:0000256" key="20">
    <source>
        <dbReference type="SAM" id="Phobius"/>
    </source>
</evidence>
<feature type="transmembrane region" description="Helical" evidence="20">
    <location>
        <begin position="1047"/>
        <end position="1067"/>
    </location>
</feature>
<dbReference type="Pfam" id="PF01915">
    <property type="entry name" value="Glyco_hydro_3_C"/>
    <property type="match status" value="1"/>
</dbReference>
<organism evidence="22 23">
    <name type="scientific">Curvularia clavata</name>
    <dbReference type="NCBI Taxonomy" id="95742"/>
    <lineage>
        <taxon>Eukaryota</taxon>
        <taxon>Fungi</taxon>
        <taxon>Dikarya</taxon>
        <taxon>Ascomycota</taxon>
        <taxon>Pezizomycotina</taxon>
        <taxon>Dothideomycetes</taxon>
        <taxon>Pleosporomycetidae</taxon>
        <taxon>Pleosporales</taxon>
        <taxon>Pleosporineae</taxon>
        <taxon>Pleosporaceae</taxon>
        <taxon>Curvularia</taxon>
    </lineage>
</organism>